<name>A0A5J4FYE1_9FLAO</name>
<evidence type="ECO:0000313" key="2">
    <source>
        <dbReference type="EMBL" id="GEQ87063.1"/>
    </source>
</evidence>
<dbReference type="Proteomes" id="UP000326994">
    <property type="component" value="Unassembled WGS sequence"/>
</dbReference>
<dbReference type="Pfam" id="PF19494">
    <property type="entry name" value="DUF6029"/>
    <property type="match status" value="1"/>
</dbReference>
<evidence type="ECO:0000256" key="1">
    <source>
        <dbReference type="SAM" id="SignalP"/>
    </source>
</evidence>
<dbReference type="OrthoDB" id="5480631at2"/>
<dbReference type="AlphaFoldDB" id="A0A5J4FYE1"/>
<feature type="chain" id="PRO_5023841533" evidence="1">
    <location>
        <begin position="20"/>
        <end position="556"/>
    </location>
</feature>
<evidence type="ECO:0000313" key="3">
    <source>
        <dbReference type="Proteomes" id="UP000326994"/>
    </source>
</evidence>
<comment type="caution">
    <text evidence="2">The sequence shown here is derived from an EMBL/GenBank/DDBJ whole genome shotgun (WGS) entry which is preliminary data.</text>
</comment>
<proteinExistence type="predicted"/>
<keyword evidence="1" id="KW-0732">Signal</keyword>
<feature type="signal peptide" evidence="1">
    <location>
        <begin position="1"/>
        <end position="19"/>
    </location>
</feature>
<gene>
    <name evidence="2" type="ORF">ULMS_25710</name>
</gene>
<dbReference type="EMBL" id="BKCF01000005">
    <property type="protein sequence ID" value="GEQ87063.1"/>
    <property type="molecule type" value="Genomic_DNA"/>
</dbReference>
<keyword evidence="3" id="KW-1185">Reference proteome</keyword>
<organism evidence="2 3">
    <name type="scientific">Patiriisocius marinistellae</name>
    <dbReference type="NCBI Taxonomy" id="2494560"/>
    <lineage>
        <taxon>Bacteria</taxon>
        <taxon>Pseudomonadati</taxon>
        <taxon>Bacteroidota</taxon>
        <taxon>Flavobacteriia</taxon>
        <taxon>Flavobacteriales</taxon>
        <taxon>Flavobacteriaceae</taxon>
        <taxon>Patiriisocius</taxon>
    </lineage>
</organism>
<protein>
    <submittedName>
        <fullName evidence="2">Uncharacterized protein</fullName>
    </submittedName>
</protein>
<accession>A0A5J4FYE1</accession>
<sequence>MKKLLLTAALICTIFSSFAQEGGYFFGGFESNAQWLLDDDGINFVAPEDNLRANNYFQLNYSLGKFTAGIQYEAYLPDALLGYSPVYENGNGIGTYYLNYKADKLDVTGGYFYEQFGSGLALRSWEDRQLGINNSIRGARVKYAINEYSDFTALYGQQRIGFEVSEATIQGLDANVDLSTAFGIEAVDLRFGASYVNRYQNQGTQTFLPSNVSIAGARLDFVAGSVYGGLEVDTKSKDALFFEGELVSEKLYDGTAMQVNLGYAQKGLGINGTFRRLENFNFYADRQAAGNQFNDQVVNYIPALSKTQDYLLTNLYVYNAQPGLVIEQAEQRAGEVGAQVDVFYTIKKGSTLGGKYGTKIAANFSYWGGLDAEYNVENRFYEAKFIGSGSRFYRDFNFEIKKKWTPKFSSVGTYQNVYIDKAISQGGFVGTQGEIQAQIAVIEGTYKLKNSQSIRGVVQHLWTEQDRENWMAAVVEYNFSSRFSMYVYDNWNYRELGYDGEESQIHYYSVGGSYTEGRTRLSMNYGRQRGGLICVGGVCRVVPESNGLSASLNISF</sequence>
<dbReference type="RefSeq" id="WP_151894978.1">
    <property type="nucleotide sequence ID" value="NZ_BKCF01000005.1"/>
</dbReference>
<dbReference type="InterPro" id="IPR046070">
    <property type="entry name" value="DUF6029"/>
</dbReference>
<reference evidence="2 3" key="1">
    <citation type="submission" date="2019-08" db="EMBL/GenBank/DDBJ databases">
        <title>Ulvibacter marinistellae sp. nov., isolated from a starfish, Patiria pectinifera.</title>
        <authorList>
            <person name="Kawano K."/>
            <person name="Ushijima N."/>
            <person name="Kihara M."/>
            <person name="Itoh H."/>
        </authorList>
    </citation>
    <scope>NUCLEOTIDE SEQUENCE [LARGE SCALE GENOMIC DNA]</scope>
    <source>
        <strain evidence="2 3">KK4</strain>
    </source>
</reference>